<sequence length="194" mass="21389">MSLPSMLPVLLLLLIHVIIFKMIFTRTITIMTNTTTIPDTMMMHVVTATKVGKAANVDEDDTVHALMGLKLILMVLHLLLLLLLLARPRIAVIIATTTTVIVMVIVVIADTTATMTIRLEERKNTAVVHMRMDARPAHILTQTPFHQMTRSKCLIALTRTGTRCTKREMIRSPIDYKTCSVATAAVAVVGSAAF</sequence>
<proteinExistence type="predicted"/>
<dbReference type="Proteomes" id="UP000076632">
    <property type="component" value="Unassembled WGS sequence"/>
</dbReference>
<feature type="transmembrane region" description="Helical" evidence="1">
    <location>
        <begin position="63"/>
        <end position="84"/>
    </location>
</feature>
<keyword evidence="1" id="KW-0472">Membrane</keyword>
<gene>
    <name evidence="2" type="ORF">L228DRAFT_35240</name>
</gene>
<name>A0A165A7Y2_XYLHT</name>
<feature type="transmembrane region" description="Helical" evidence="1">
    <location>
        <begin position="90"/>
        <end position="109"/>
    </location>
</feature>
<reference evidence="2 3" key="1">
    <citation type="journal article" date="2016" name="Fungal Biol.">
        <title>The genome of Xylona heveae provides a window into fungal endophytism.</title>
        <authorList>
            <person name="Gazis R."/>
            <person name="Kuo A."/>
            <person name="Riley R."/>
            <person name="LaButti K."/>
            <person name="Lipzen A."/>
            <person name="Lin J."/>
            <person name="Amirebrahimi M."/>
            <person name="Hesse C.N."/>
            <person name="Spatafora J.W."/>
            <person name="Henrissat B."/>
            <person name="Hainaut M."/>
            <person name="Grigoriev I.V."/>
            <person name="Hibbett D.S."/>
        </authorList>
    </citation>
    <scope>NUCLEOTIDE SEQUENCE [LARGE SCALE GENOMIC DNA]</scope>
    <source>
        <strain evidence="2 3">TC161</strain>
    </source>
</reference>
<evidence type="ECO:0000313" key="3">
    <source>
        <dbReference type="Proteomes" id="UP000076632"/>
    </source>
</evidence>
<dbReference type="AlphaFoldDB" id="A0A165A7Y2"/>
<dbReference type="EMBL" id="KV407464">
    <property type="protein sequence ID" value="KZF20079.1"/>
    <property type="molecule type" value="Genomic_DNA"/>
</dbReference>
<evidence type="ECO:0000313" key="2">
    <source>
        <dbReference type="EMBL" id="KZF20079.1"/>
    </source>
</evidence>
<dbReference type="InParanoid" id="A0A165A7Y2"/>
<organism evidence="2 3">
    <name type="scientific">Xylona heveae (strain CBS 132557 / TC161)</name>
    <dbReference type="NCBI Taxonomy" id="1328760"/>
    <lineage>
        <taxon>Eukaryota</taxon>
        <taxon>Fungi</taxon>
        <taxon>Dikarya</taxon>
        <taxon>Ascomycota</taxon>
        <taxon>Pezizomycotina</taxon>
        <taxon>Xylonomycetes</taxon>
        <taxon>Xylonales</taxon>
        <taxon>Xylonaceae</taxon>
        <taxon>Xylona</taxon>
    </lineage>
</organism>
<evidence type="ECO:0000256" key="1">
    <source>
        <dbReference type="SAM" id="Phobius"/>
    </source>
</evidence>
<dbReference type="RefSeq" id="XP_018185634.1">
    <property type="nucleotide sequence ID" value="XM_018336514.1"/>
</dbReference>
<keyword evidence="1" id="KW-0812">Transmembrane</keyword>
<accession>A0A165A7Y2</accession>
<feature type="transmembrane region" description="Helical" evidence="1">
    <location>
        <begin position="6"/>
        <end position="24"/>
    </location>
</feature>
<keyword evidence="3" id="KW-1185">Reference proteome</keyword>
<dbReference type="GeneID" id="28901651"/>
<keyword evidence="1" id="KW-1133">Transmembrane helix</keyword>
<protein>
    <submittedName>
        <fullName evidence="2">Uncharacterized protein</fullName>
    </submittedName>
</protein>